<evidence type="ECO:0000313" key="4">
    <source>
        <dbReference type="EMBL" id="SMB33188.1"/>
    </source>
</evidence>
<dbReference type="Gene3D" id="3.30.1330.60">
    <property type="entry name" value="OmpA-like domain"/>
    <property type="match status" value="1"/>
</dbReference>
<dbReference type="AlphaFoldDB" id="A0A7Z7HTC0"/>
<dbReference type="EMBL" id="LT837804">
    <property type="protein sequence ID" value="SMB33188.1"/>
    <property type="molecule type" value="Genomic_DNA"/>
</dbReference>
<evidence type="ECO:0000256" key="2">
    <source>
        <dbReference type="SAM" id="SignalP"/>
    </source>
</evidence>
<feature type="signal peptide" evidence="2">
    <location>
        <begin position="1"/>
        <end position="20"/>
    </location>
</feature>
<evidence type="ECO:0000259" key="3">
    <source>
        <dbReference type="PROSITE" id="PS51123"/>
    </source>
</evidence>
<feature type="domain" description="OmpA-like" evidence="3">
    <location>
        <begin position="197"/>
        <end position="311"/>
    </location>
</feature>
<dbReference type="InterPro" id="IPR006665">
    <property type="entry name" value="OmpA-like"/>
</dbReference>
<proteinExistence type="predicted"/>
<keyword evidence="1" id="KW-0472">Membrane</keyword>
<organism evidence="4 5">
    <name type="scientific">Sterolibacterium denitrificans</name>
    <dbReference type="NCBI Taxonomy" id="157592"/>
    <lineage>
        <taxon>Bacteria</taxon>
        <taxon>Pseudomonadati</taxon>
        <taxon>Pseudomonadota</taxon>
        <taxon>Betaproteobacteria</taxon>
        <taxon>Nitrosomonadales</taxon>
        <taxon>Sterolibacteriaceae</taxon>
        <taxon>Sterolibacterium</taxon>
    </lineage>
</organism>
<keyword evidence="2" id="KW-0732">Signal</keyword>
<protein>
    <recommendedName>
        <fullName evidence="3">OmpA-like domain-containing protein</fullName>
    </recommendedName>
</protein>
<feature type="chain" id="PRO_5030981544" description="OmpA-like domain-containing protein" evidence="2">
    <location>
        <begin position="21"/>
        <end position="333"/>
    </location>
</feature>
<accession>A0A7Z7HTC0</accession>
<dbReference type="Pfam" id="PF00691">
    <property type="entry name" value="OmpA"/>
    <property type="match status" value="1"/>
</dbReference>
<gene>
    <name evidence="4" type="ORF">SDENCHOL_PA20017</name>
</gene>
<sequence length="333" mass="35249">MKPARIALYLAAAGLFSACAYVPPQESATRVVSPDYTATGGLVEARAYVYGSVTLLDLGGSAPAVLSIKDETGASVDYERVGRYYRLARVVDTFTVWANGQSVTFSAPMTTRIFSAPTKAAPDKVPELAEAAAVVTVARLDTPAVQPGDDDVAALLKLCESQLADVRRLLDEGSRNPKATGQELFEVHQRLDEIEARMLKAAAAIVQVSFPTGGTAFRPSPAVAEVLIASGKAADSINVRGRTDSRVAGPADSRIALARAMAARKFLVDHGISPEKIKVFSRADGDFAAPGVTKEGKAMNRRVEIEFINARIAELKGGPVKLANNERGHANAN</sequence>
<reference evidence="4" key="1">
    <citation type="submission" date="2017-03" db="EMBL/GenBank/DDBJ databases">
        <authorList>
            <consortium name="AG Boll"/>
        </authorList>
    </citation>
    <scope>NUCLEOTIDE SEQUENCE [LARGE SCALE GENOMIC DNA]</scope>
    <source>
        <strain evidence="4">Chol</strain>
    </source>
</reference>
<dbReference type="InterPro" id="IPR036737">
    <property type="entry name" value="OmpA-like_sf"/>
</dbReference>
<keyword evidence="5" id="KW-1185">Reference proteome</keyword>
<dbReference type="PROSITE" id="PS51123">
    <property type="entry name" value="OMPA_2"/>
    <property type="match status" value="1"/>
</dbReference>
<dbReference type="CDD" id="cd07185">
    <property type="entry name" value="OmpA_C-like"/>
    <property type="match status" value="1"/>
</dbReference>
<dbReference type="Proteomes" id="UP000242886">
    <property type="component" value="Plasmid SDENCHOLpa"/>
</dbReference>
<dbReference type="GO" id="GO:0016020">
    <property type="term" value="C:membrane"/>
    <property type="evidence" value="ECO:0007669"/>
    <property type="project" value="UniProtKB-UniRule"/>
</dbReference>
<name>A0A7Z7HTC0_9PROT</name>
<evidence type="ECO:0000256" key="1">
    <source>
        <dbReference type="PROSITE-ProRule" id="PRU00473"/>
    </source>
</evidence>
<dbReference type="SUPFAM" id="SSF103088">
    <property type="entry name" value="OmpA-like"/>
    <property type="match status" value="1"/>
</dbReference>
<dbReference type="PROSITE" id="PS51257">
    <property type="entry name" value="PROKAR_LIPOPROTEIN"/>
    <property type="match status" value="1"/>
</dbReference>
<evidence type="ECO:0000313" key="5">
    <source>
        <dbReference type="Proteomes" id="UP000242886"/>
    </source>
</evidence>
<dbReference type="RefSeq" id="WP_154717486.1">
    <property type="nucleotide sequence ID" value="NZ_LT837804.1"/>
</dbReference>
<geneLocation type="plasmid" evidence="4 5">
    <name>SDENCHOLpa</name>
</geneLocation>
<keyword evidence="4" id="KW-0614">Plasmid</keyword>